<dbReference type="InterPro" id="IPR002645">
    <property type="entry name" value="STAS_dom"/>
</dbReference>
<evidence type="ECO:0000256" key="2">
    <source>
        <dbReference type="RuleBase" id="RU003749"/>
    </source>
</evidence>
<dbReference type="GO" id="GO:0043856">
    <property type="term" value="F:anti-sigma factor antagonist activity"/>
    <property type="evidence" value="ECO:0007669"/>
    <property type="project" value="InterPro"/>
</dbReference>
<dbReference type="PANTHER" id="PTHR33495:SF2">
    <property type="entry name" value="ANTI-SIGMA FACTOR ANTAGONIST TM_1081-RELATED"/>
    <property type="match status" value="1"/>
</dbReference>
<evidence type="ECO:0000313" key="4">
    <source>
        <dbReference type="EMBL" id="CAA6815168.1"/>
    </source>
</evidence>
<dbReference type="SUPFAM" id="SSF52091">
    <property type="entry name" value="SpoIIaa-like"/>
    <property type="match status" value="1"/>
</dbReference>
<sequence length="114" mass="12417">MNITTQATDSHTLITVNETRIDASIAPEFKREMDEIIAASKSPMIVDISQISFMDSSSLGALVGIYKAVKQQDAFIIAGASGGVEELFKLTRMDSVFHMEKTVEDAKQSFLSVA</sequence>
<accession>A0A6S6TJY8</accession>
<comment type="similarity">
    <text evidence="1 2">Belongs to the anti-sigma-factor antagonist family.</text>
</comment>
<gene>
    <name evidence="4" type="ORF">HELGO_WM4410</name>
</gene>
<dbReference type="PROSITE" id="PS50801">
    <property type="entry name" value="STAS"/>
    <property type="match status" value="1"/>
</dbReference>
<evidence type="ECO:0000256" key="1">
    <source>
        <dbReference type="ARBA" id="ARBA00009013"/>
    </source>
</evidence>
<name>A0A6S6TJY8_9GAMM</name>
<dbReference type="AlphaFoldDB" id="A0A6S6TJY8"/>
<dbReference type="InterPro" id="IPR003658">
    <property type="entry name" value="Anti-sigma_ant"/>
</dbReference>
<dbReference type="PANTHER" id="PTHR33495">
    <property type="entry name" value="ANTI-SIGMA FACTOR ANTAGONIST TM_1081-RELATED-RELATED"/>
    <property type="match status" value="1"/>
</dbReference>
<dbReference type="Gene3D" id="3.30.750.24">
    <property type="entry name" value="STAS domain"/>
    <property type="match status" value="1"/>
</dbReference>
<dbReference type="EMBL" id="CACVAY010000071">
    <property type="protein sequence ID" value="CAA6815168.1"/>
    <property type="molecule type" value="Genomic_DNA"/>
</dbReference>
<dbReference type="NCBIfam" id="TIGR00377">
    <property type="entry name" value="ant_ant_sig"/>
    <property type="match status" value="1"/>
</dbReference>
<reference evidence="4" key="1">
    <citation type="submission" date="2020-01" db="EMBL/GenBank/DDBJ databases">
        <authorList>
            <person name="Meier V. D."/>
            <person name="Meier V D."/>
        </authorList>
    </citation>
    <scope>NUCLEOTIDE SEQUENCE</scope>
    <source>
        <strain evidence="4">HLG_WM_MAG_07</strain>
    </source>
</reference>
<dbReference type="InterPro" id="IPR036513">
    <property type="entry name" value="STAS_dom_sf"/>
</dbReference>
<dbReference type="CDD" id="cd07043">
    <property type="entry name" value="STAS_anti-anti-sigma_factors"/>
    <property type="match status" value="1"/>
</dbReference>
<organism evidence="4">
    <name type="scientific">uncultured Thiotrichaceae bacterium</name>
    <dbReference type="NCBI Taxonomy" id="298394"/>
    <lineage>
        <taxon>Bacteria</taxon>
        <taxon>Pseudomonadati</taxon>
        <taxon>Pseudomonadota</taxon>
        <taxon>Gammaproteobacteria</taxon>
        <taxon>Thiotrichales</taxon>
        <taxon>Thiotrichaceae</taxon>
        <taxon>environmental samples</taxon>
    </lineage>
</organism>
<proteinExistence type="inferred from homology"/>
<feature type="domain" description="STAS" evidence="3">
    <location>
        <begin position="21"/>
        <end position="110"/>
    </location>
</feature>
<dbReference type="Pfam" id="PF01740">
    <property type="entry name" value="STAS"/>
    <property type="match status" value="1"/>
</dbReference>
<protein>
    <recommendedName>
        <fullName evidence="2">Anti-sigma factor antagonist</fullName>
    </recommendedName>
</protein>
<evidence type="ECO:0000259" key="3">
    <source>
        <dbReference type="PROSITE" id="PS50801"/>
    </source>
</evidence>